<name>A0ABT2YMI4_9BURK</name>
<accession>A0ABT2YMI4</accession>
<dbReference type="Pfam" id="PF00034">
    <property type="entry name" value="Cytochrom_C"/>
    <property type="match status" value="1"/>
</dbReference>
<gene>
    <name evidence="9" type="ORF">LNV07_24605</name>
</gene>
<feature type="chain" id="PRO_5045170599" evidence="7">
    <location>
        <begin position="26"/>
        <end position="106"/>
    </location>
</feature>
<evidence type="ECO:0000256" key="6">
    <source>
        <dbReference type="PROSITE-ProRule" id="PRU00433"/>
    </source>
</evidence>
<keyword evidence="7" id="KW-0732">Signal</keyword>
<organism evidence="9 10">
    <name type="scientific">Roseateles oligotrophus</name>
    <dbReference type="NCBI Taxonomy" id="1769250"/>
    <lineage>
        <taxon>Bacteria</taxon>
        <taxon>Pseudomonadati</taxon>
        <taxon>Pseudomonadota</taxon>
        <taxon>Betaproteobacteria</taxon>
        <taxon>Burkholderiales</taxon>
        <taxon>Sphaerotilaceae</taxon>
        <taxon>Roseateles</taxon>
    </lineage>
</organism>
<dbReference type="PRINTS" id="PR00606">
    <property type="entry name" value="CYTCHROMECID"/>
</dbReference>
<keyword evidence="1" id="KW-0813">Transport</keyword>
<evidence type="ECO:0000313" key="10">
    <source>
        <dbReference type="Proteomes" id="UP001209701"/>
    </source>
</evidence>
<proteinExistence type="predicted"/>
<evidence type="ECO:0000256" key="1">
    <source>
        <dbReference type="ARBA" id="ARBA00022448"/>
    </source>
</evidence>
<evidence type="ECO:0000313" key="9">
    <source>
        <dbReference type="EMBL" id="MCV2371283.1"/>
    </source>
</evidence>
<sequence>MKFSTTFLPALTALAAIALAPSAFANAELAQKKNCMACHAVDKKIVGPAYKDVAAKYAKDKEAVAKLADKIVKGGSGVWGPVPMPANAQVSADEAKTLAAWVLAAK</sequence>
<evidence type="ECO:0000256" key="5">
    <source>
        <dbReference type="ARBA" id="ARBA00023004"/>
    </source>
</evidence>
<feature type="domain" description="Cytochrome c" evidence="8">
    <location>
        <begin position="15"/>
        <end position="106"/>
    </location>
</feature>
<dbReference type="Proteomes" id="UP001209701">
    <property type="component" value="Unassembled WGS sequence"/>
</dbReference>
<keyword evidence="4" id="KW-0249">Electron transport</keyword>
<dbReference type="InterPro" id="IPR036909">
    <property type="entry name" value="Cyt_c-like_dom_sf"/>
</dbReference>
<dbReference type="Gene3D" id="1.10.760.10">
    <property type="entry name" value="Cytochrome c-like domain"/>
    <property type="match status" value="1"/>
</dbReference>
<keyword evidence="5 6" id="KW-0408">Iron</keyword>
<evidence type="ECO:0000256" key="4">
    <source>
        <dbReference type="ARBA" id="ARBA00022982"/>
    </source>
</evidence>
<dbReference type="RefSeq" id="WP_263573863.1">
    <property type="nucleotide sequence ID" value="NZ_JAJIRN010000013.1"/>
</dbReference>
<reference evidence="9 10" key="1">
    <citation type="submission" date="2021-11" db="EMBL/GenBank/DDBJ databases">
        <authorList>
            <person name="Liang Q."/>
            <person name="Mou H."/>
            <person name="Liu Z."/>
        </authorList>
    </citation>
    <scope>NUCLEOTIDE SEQUENCE [LARGE SCALE GENOMIC DNA]</scope>
    <source>
        <strain evidence="9 10">CHU3</strain>
    </source>
</reference>
<keyword evidence="10" id="KW-1185">Reference proteome</keyword>
<evidence type="ECO:0000256" key="7">
    <source>
        <dbReference type="SAM" id="SignalP"/>
    </source>
</evidence>
<dbReference type="InterPro" id="IPR002324">
    <property type="entry name" value="Cyt_c_ID"/>
</dbReference>
<keyword evidence="2 6" id="KW-0349">Heme</keyword>
<dbReference type="EMBL" id="JAJIRN010000013">
    <property type="protein sequence ID" value="MCV2371283.1"/>
    <property type="molecule type" value="Genomic_DNA"/>
</dbReference>
<comment type="caution">
    <text evidence="9">The sequence shown here is derived from an EMBL/GenBank/DDBJ whole genome shotgun (WGS) entry which is preliminary data.</text>
</comment>
<protein>
    <submittedName>
        <fullName evidence="9">C-type cytochrome</fullName>
    </submittedName>
</protein>
<feature type="signal peptide" evidence="7">
    <location>
        <begin position="1"/>
        <end position="25"/>
    </location>
</feature>
<dbReference type="PROSITE" id="PS51007">
    <property type="entry name" value="CYTC"/>
    <property type="match status" value="1"/>
</dbReference>
<evidence type="ECO:0000259" key="8">
    <source>
        <dbReference type="PROSITE" id="PS51007"/>
    </source>
</evidence>
<evidence type="ECO:0000256" key="2">
    <source>
        <dbReference type="ARBA" id="ARBA00022617"/>
    </source>
</evidence>
<evidence type="ECO:0000256" key="3">
    <source>
        <dbReference type="ARBA" id="ARBA00022723"/>
    </source>
</evidence>
<dbReference type="InterPro" id="IPR009056">
    <property type="entry name" value="Cyt_c-like_dom"/>
</dbReference>
<dbReference type="SUPFAM" id="SSF46626">
    <property type="entry name" value="Cytochrome c"/>
    <property type="match status" value="1"/>
</dbReference>
<keyword evidence="3 6" id="KW-0479">Metal-binding</keyword>